<dbReference type="Pfam" id="PF09917">
    <property type="entry name" value="DUF2147"/>
    <property type="match status" value="1"/>
</dbReference>
<feature type="signal peptide" evidence="1">
    <location>
        <begin position="1"/>
        <end position="24"/>
    </location>
</feature>
<protein>
    <recommendedName>
        <fullName evidence="2">DUF2147 domain-containing protein</fullName>
    </recommendedName>
</protein>
<evidence type="ECO:0000313" key="4">
    <source>
        <dbReference type="Proteomes" id="UP001143330"/>
    </source>
</evidence>
<dbReference type="Proteomes" id="UP001143330">
    <property type="component" value="Unassembled WGS sequence"/>
</dbReference>
<keyword evidence="4" id="KW-1185">Reference proteome</keyword>
<feature type="domain" description="DUF2147" evidence="2">
    <location>
        <begin position="31"/>
        <end position="144"/>
    </location>
</feature>
<evidence type="ECO:0000256" key="1">
    <source>
        <dbReference type="SAM" id="SignalP"/>
    </source>
</evidence>
<dbReference type="EMBL" id="BSFM01000017">
    <property type="protein sequence ID" value="GLK85799.1"/>
    <property type="molecule type" value="Genomic_DNA"/>
</dbReference>
<name>A0A9W6K0L5_9HYPH</name>
<dbReference type="AlphaFoldDB" id="A0A9W6K0L5"/>
<dbReference type="Gene3D" id="2.40.128.520">
    <property type="match status" value="1"/>
</dbReference>
<evidence type="ECO:0000259" key="2">
    <source>
        <dbReference type="Pfam" id="PF09917"/>
    </source>
</evidence>
<dbReference type="PANTHER" id="PTHR36919">
    <property type="entry name" value="BLR1215 PROTEIN"/>
    <property type="match status" value="1"/>
</dbReference>
<dbReference type="InterPro" id="IPR019223">
    <property type="entry name" value="DUF2147"/>
</dbReference>
<organism evidence="3 4">
    <name type="scientific">Ancylobacter defluvii</name>
    <dbReference type="NCBI Taxonomy" id="1282440"/>
    <lineage>
        <taxon>Bacteria</taxon>
        <taxon>Pseudomonadati</taxon>
        <taxon>Pseudomonadota</taxon>
        <taxon>Alphaproteobacteria</taxon>
        <taxon>Hyphomicrobiales</taxon>
        <taxon>Xanthobacteraceae</taxon>
        <taxon>Ancylobacter</taxon>
    </lineage>
</organism>
<feature type="chain" id="PRO_5040841400" description="DUF2147 domain-containing protein" evidence="1">
    <location>
        <begin position="25"/>
        <end position="153"/>
    </location>
</feature>
<evidence type="ECO:0000313" key="3">
    <source>
        <dbReference type="EMBL" id="GLK85799.1"/>
    </source>
</evidence>
<dbReference type="RefSeq" id="WP_213359567.1">
    <property type="nucleotide sequence ID" value="NZ_BSFM01000017.1"/>
</dbReference>
<reference evidence="3" key="1">
    <citation type="journal article" date="2014" name="Int. J. Syst. Evol. Microbiol.">
        <title>Complete genome sequence of Corynebacterium casei LMG S-19264T (=DSM 44701T), isolated from a smear-ripened cheese.</title>
        <authorList>
            <consortium name="US DOE Joint Genome Institute (JGI-PGF)"/>
            <person name="Walter F."/>
            <person name="Albersmeier A."/>
            <person name="Kalinowski J."/>
            <person name="Ruckert C."/>
        </authorList>
    </citation>
    <scope>NUCLEOTIDE SEQUENCE</scope>
    <source>
        <strain evidence="3">VKM B-2789</strain>
    </source>
</reference>
<sequence>MRRSLILPALAALSLVAAVATAKAAPEDISGVWLTDDGQGAVEIAPCGGAVCGRIVWLKTPTMNGQPLRDARNPNTSARNQTICGLRVLGDLQPKGNRYEGGWIYDPETGSRYRLSAEPRKNGRLAIIGFVGLEALGETMEWTRAPASIGRCS</sequence>
<keyword evidence="1" id="KW-0732">Signal</keyword>
<comment type="caution">
    <text evidence="3">The sequence shown here is derived from an EMBL/GenBank/DDBJ whole genome shotgun (WGS) entry which is preliminary data.</text>
</comment>
<accession>A0A9W6K0L5</accession>
<dbReference type="PANTHER" id="PTHR36919:SF2">
    <property type="entry name" value="BLL6627 PROTEIN"/>
    <property type="match status" value="1"/>
</dbReference>
<proteinExistence type="predicted"/>
<reference evidence="3" key="2">
    <citation type="submission" date="2023-01" db="EMBL/GenBank/DDBJ databases">
        <authorList>
            <person name="Sun Q."/>
            <person name="Evtushenko L."/>
        </authorList>
    </citation>
    <scope>NUCLEOTIDE SEQUENCE</scope>
    <source>
        <strain evidence="3">VKM B-2789</strain>
    </source>
</reference>
<gene>
    <name evidence="3" type="ORF">GCM10017653_38690</name>
</gene>